<evidence type="ECO:0000256" key="1">
    <source>
        <dbReference type="SAM" id="MobiDB-lite"/>
    </source>
</evidence>
<dbReference type="EMBL" id="JAIWYP010000015">
    <property type="protein sequence ID" value="KAH3703983.1"/>
    <property type="molecule type" value="Genomic_DNA"/>
</dbReference>
<gene>
    <name evidence="2" type="ORF">DPMN_079037</name>
</gene>
<name>A0A9D4BQR8_DREPO</name>
<proteinExistence type="predicted"/>
<accession>A0A9D4BQR8</accession>
<dbReference type="Proteomes" id="UP000828390">
    <property type="component" value="Unassembled WGS sequence"/>
</dbReference>
<reference evidence="2" key="1">
    <citation type="journal article" date="2019" name="bioRxiv">
        <title>The Genome of the Zebra Mussel, Dreissena polymorpha: A Resource for Invasive Species Research.</title>
        <authorList>
            <person name="McCartney M.A."/>
            <person name="Auch B."/>
            <person name="Kono T."/>
            <person name="Mallez S."/>
            <person name="Zhang Y."/>
            <person name="Obille A."/>
            <person name="Becker A."/>
            <person name="Abrahante J.E."/>
            <person name="Garbe J."/>
            <person name="Badalamenti J.P."/>
            <person name="Herman A."/>
            <person name="Mangelson H."/>
            <person name="Liachko I."/>
            <person name="Sullivan S."/>
            <person name="Sone E.D."/>
            <person name="Koren S."/>
            <person name="Silverstein K.A.T."/>
            <person name="Beckman K.B."/>
            <person name="Gohl D.M."/>
        </authorList>
    </citation>
    <scope>NUCLEOTIDE SEQUENCE</scope>
    <source>
        <strain evidence="2">Duluth1</strain>
        <tissue evidence="2">Whole animal</tissue>
    </source>
</reference>
<feature type="compositionally biased region" description="Basic and acidic residues" evidence="1">
    <location>
        <begin position="118"/>
        <end position="129"/>
    </location>
</feature>
<keyword evidence="3" id="KW-1185">Reference proteome</keyword>
<evidence type="ECO:0000313" key="2">
    <source>
        <dbReference type="EMBL" id="KAH3703983.1"/>
    </source>
</evidence>
<protein>
    <submittedName>
        <fullName evidence="2">Uncharacterized protein</fullName>
    </submittedName>
</protein>
<organism evidence="2 3">
    <name type="scientific">Dreissena polymorpha</name>
    <name type="common">Zebra mussel</name>
    <name type="synonym">Mytilus polymorpha</name>
    <dbReference type="NCBI Taxonomy" id="45954"/>
    <lineage>
        <taxon>Eukaryota</taxon>
        <taxon>Metazoa</taxon>
        <taxon>Spiralia</taxon>
        <taxon>Lophotrochozoa</taxon>
        <taxon>Mollusca</taxon>
        <taxon>Bivalvia</taxon>
        <taxon>Autobranchia</taxon>
        <taxon>Heteroconchia</taxon>
        <taxon>Euheterodonta</taxon>
        <taxon>Imparidentia</taxon>
        <taxon>Neoheterodontei</taxon>
        <taxon>Myida</taxon>
        <taxon>Dreissenoidea</taxon>
        <taxon>Dreissenidae</taxon>
        <taxon>Dreissena</taxon>
    </lineage>
</organism>
<comment type="caution">
    <text evidence="2">The sequence shown here is derived from an EMBL/GenBank/DDBJ whole genome shotgun (WGS) entry which is preliminary data.</text>
</comment>
<feature type="compositionally biased region" description="Polar residues" evidence="1">
    <location>
        <begin position="61"/>
        <end position="89"/>
    </location>
</feature>
<feature type="region of interest" description="Disordered" evidence="1">
    <location>
        <begin position="1"/>
        <end position="129"/>
    </location>
</feature>
<dbReference type="AlphaFoldDB" id="A0A9D4BQR8"/>
<sequence length="169" mass="18129">MKRGGKRSRTATLSACPCCDGSTATPKPSKRSKSSAPNEEPAPVTVEELAIPDAPSRRLVSATTSMVPSPAGQIQNQHCSEVRQDTSAVHQPLPLPLPLGRPGLNAEPAMPLVDYDSDSSRSSDEDHDLTFHQAVRSHGADLLQDRQIQGKGSPLDQLPTTIPEYLFII</sequence>
<reference evidence="2" key="2">
    <citation type="submission" date="2020-11" db="EMBL/GenBank/DDBJ databases">
        <authorList>
            <person name="McCartney M.A."/>
            <person name="Auch B."/>
            <person name="Kono T."/>
            <person name="Mallez S."/>
            <person name="Becker A."/>
            <person name="Gohl D.M."/>
            <person name="Silverstein K.A.T."/>
            <person name="Koren S."/>
            <person name="Bechman K.B."/>
            <person name="Herman A."/>
            <person name="Abrahante J.E."/>
            <person name="Garbe J."/>
        </authorList>
    </citation>
    <scope>NUCLEOTIDE SEQUENCE</scope>
    <source>
        <strain evidence="2">Duluth1</strain>
        <tissue evidence="2">Whole animal</tissue>
    </source>
</reference>
<evidence type="ECO:0000313" key="3">
    <source>
        <dbReference type="Proteomes" id="UP000828390"/>
    </source>
</evidence>